<dbReference type="Proteomes" id="UP000076976">
    <property type="component" value="Unassembled WGS sequence"/>
</dbReference>
<dbReference type="Pfam" id="PF14559">
    <property type="entry name" value="TPR_19"/>
    <property type="match status" value="1"/>
</dbReference>
<gene>
    <name evidence="2" type="ORF">AWH69_14875</name>
</gene>
<reference evidence="2 3" key="1">
    <citation type="submission" date="2016-01" db="EMBL/GenBank/DDBJ databases">
        <title>Janibacter melonis strain CD11_4 genome sequencing and assembly.</title>
        <authorList>
            <person name="Nair G.R."/>
            <person name="Kaur G."/>
            <person name="Chander A.M."/>
            <person name="Mayilraj S."/>
        </authorList>
    </citation>
    <scope>NUCLEOTIDE SEQUENCE [LARGE SCALE GENOMIC DNA]</scope>
    <source>
        <strain evidence="2 3">CD11-4</strain>
    </source>
</reference>
<dbReference type="InterPro" id="IPR036249">
    <property type="entry name" value="Thioredoxin-like_sf"/>
</dbReference>
<dbReference type="InterPro" id="IPR011990">
    <property type="entry name" value="TPR-like_helical_dom_sf"/>
</dbReference>
<comment type="caution">
    <text evidence="2">The sequence shown here is derived from an EMBL/GenBank/DDBJ whole genome shotgun (WGS) entry which is preliminary data.</text>
</comment>
<feature type="region of interest" description="Disordered" evidence="1">
    <location>
        <begin position="1"/>
        <end position="43"/>
    </location>
</feature>
<accession>A0A176Q928</accession>
<name>A0A176Q928_9MICO</name>
<dbReference type="STRING" id="262209.AWH69_14875"/>
<proteinExistence type="predicted"/>
<dbReference type="AlphaFoldDB" id="A0A176Q928"/>
<feature type="compositionally biased region" description="Gly residues" evidence="1">
    <location>
        <begin position="26"/>
        <end position="43"/>
    </location>
</feature>
<sequence length="321" mass="33023">MTEPHSSLRGAVDLGALGQPAPAPAAGGGAGPTGAGGAAAGGAAAGGDPFASPVVVIGDDASFNQLVQRSVSVPALAVLWSSQSPQSRAALDVVVPAAERLQGRVQVVSIDLATNPGILQALRPPQMPITIGLLQGQAIPLFPDVPSAEDLDRVLAEFLQLAVKQGVTGRVEVGDLGAEPVEEELSPLHAEAYDAVERGDLAAAAAAFEQALTQNPSDEDARLGLAQVSLMARTQGVDLQQAREAAAADPTDVDAAIMVADLDVLGGHVEDAFARLVDVVRATQEDERERAKAHLLDLFEVVGAQDERVRRGRTALMSALF</sequence>
<dbReference type="Gene3D" id="1.25.40.10">
    <property type="entry name" value="Tetratricopeptide repeat domain"/>
    <property type="match status" value="1"/>
</dbReference>
<evidence type="ECO:0000313" key="3">
    <source>
        <dbReference type="Proteomes" id="UP000076976"/>
    </source>
</evidence>
<keyword evidence="3" id="KW-1185">Reference proteome</keyword>
<dbReference type="SUPFAM" id="SSF48452">
    <property type="entry name" value="TPR-like"/>
    <property type="match status" value="1"/>
</dbReference>
<organism evidence="2 3">
    <name type="scientific">Janibacter melonis</name>
    <dbReference type="NCBI Taxonomy" id="262209"/>
    <lineage>
        <taxon>Bacteria</taxon>
        <taxon>Bacillati</taxon>
        <taxon>Actinomycetota</taxon>
        <taxon>Actinomycetes</taxon>
        <taxon>Micrococcales</taxon>
        <taxon>Intrasporangiaceae</taxon>
        <taxon>Janibacter</taxon>
    </lineage>
</organism>
<dbReference type="SUPFAM" id="SSF52833">
    <property type="entry name" value="Thioredoxin-like"/>
    <property type="match status" value="1"/>
</dbReference>
<dbReference type="RefSeq" id="WP_068277754.1">
    <property type="nucleotide sequence ID" value="NZ_LQZG01000005.1"/>
</dbReference>
<dbReference type="Gene3D" id="3.40.30.10">
    <property type="entry name" value="Glutaredoxin"/>
    <property type="match status" value="1"/>
</dbReference>
<protein>
    <submittedName>
        <fullName evidence="2">Co-chaperone YbbN</fullName>
    </submittedName>
</protein>
<evidence type="ECO:0000313" key="2">
    <source>
        <dbReference type="EMBL" id="OAB86180.1"/>
    </source>
</evidence>
<dbReference type="EMBL" id="LQZG01000005">
    <property type="protein sequence ID" value="OAB86180.1"/>
    <property type="molecule type" value="Genomic_DNA"/>
</dbReference>
<dbReference type="Pfam" id="PF14561">
    <property type="entry name" value="TPR_20"/>
    <property type="match status" value="1"/>
</dbReference>
<evidence type="ECO:0000256" key="1">
    <source>
        <dbReference type="SAM" id="MobiDB-lite"/>
    </source>
</evidence>